<sequence>MIKNTVLLYIISFLILLTIFSGCIEGSFEKTDTVLMKLDSKENIQWTSVFENNDYNIPRSYAPGPSQFMQTLDNGYFIVSVLRNSSMGNYLRILKTDCKGNIVFNKQIPGQTRTIETLLAIVERDDRGYSIFWKDGHVDNFNASGTMQTGINIPDDLHLIGGATYPEMFVSSVFTTSNGNICAVLTGGGFNIMQKPVLIAGISQNGTLLSKRPDDMINIAGATDILATNDGGFLIGKFYYYHTEGGQKILIEKTDANNTQIWNTTLLKCNYTLCKPNDLIGMHENSAGYDIIYLSRKHGNFTSDDLEGIVRTRFDINGQVQKKEFLKNISELPLWLFKGGSSLEFPSLINESIRLSMTHDKNQKINCVSLLKTGDGGYALLGTRYYYGWL</sequence>
<dbReference type="KEGG" id="mefw:F1737_09740"/>
<name>A0AA97FDN7_9EURY</name>
<dbReference type="Proteomes" id="UP001301797">
    <property type="component" value="Chromosome"/>
</dbReference>
<keyword evidence="2" id="KW-1185">Reference proteome</keyword>
<dbReference type="EMBL" id="CP043875">
    <property type="protein sequence ID" value="WOF16947.1"/>
    <property type="molecule type" value="Genomic_DNA"/>
</dbReference>
<reference evidence="1 2" key="1">
    <citation type="submission" date="2019-09" db="EMBL/GenBank/DDBJ databases">
        <title>The complete genome of Methanoplanus sp. FWC-SCC4.</title>
        <authorList>
            <person name="Chen S.-C."/>
            <person name="Zhou Y.-Z."/>
            <person name="Lai M.-C."/>
        </authorList>
    </citation>
    <scope>NUCLEOTIDE SEQUENCE [LARGE SCALE GENOMIC DNA]</scope>
    <source>
        <strain evidence="1 2">FWC-SCC4</strain>
    </source>
</reference>
<dbReference type="PROSITE" id="PS51257">
    <property type="entry name" value="PROKAR_LIPOPROTEIN"/>
    <property type="match status" value="1"/>
</dbReference>
<dbReference type="GeneID" id="85230450"/>
<proteinExistence type="predicted"/>
<gene>
    <name evidence="1" type="ORF">F1737_09740</name>
</gene>
<evidence type="ECO:0000313" key="2">
    <source>
        <dbReference type="Proteomes" id="UP001301797"/>
    </source>
</evidence>
<dbReference type="RefSeq" id="WP_317136392.1">
    <property type="nucleotide sequence ID" value="NZ_CP043875.1"/>
</dbReference>
<dbReference type="AlphaFoldDB" id="A0AA97FDN7"/>
<accession>A0AA97FDN7</accession>
<evidence type="ECO:0008006" key="3">
    <source>
        <dbReference type="Google" id="ProtNLM"/>
    </source>
</evidence>
<evidence type="ECO:0000313" key="1">
    <source>
        <dbReference type="EMBL" id="WOF16947.1"/>
    </source>
</evidence>
<organism evidence="1 2">
    <name type="scientific">Methanochimaera problematica</name>
    <dbReference type="NCBI Taxonomy" id="2609417"/>
    <lineage>
        <taxon>Archaea</taxon>
        <taxon>Methanobacteriati</taxon>
        <taxon>Methanobacteriota</taxon>
        <taxon>Stenosarchaea group</taxon>
        <taxon>Methanomicrobia</taxon>
        <taxon>Methanomicrobiales</taxon>
        <taxon>Methanomicrobiaceae</taxon>
        <taxon>Methanochimaera</taxon>
    </lineage>
</organism>
<protein>
    <recommendedName>
        <fullName evidence="3">Lipoprotein</fullName>
    </recommendedName>
</protein>